<dbReference type="PANTHER" id="PTHR10816">
    <property type="entry name" value="MYELIN TRANSCRIPTION FACTOR 1-RELATED"/>
    <property type="match status" value="1"/>
</dbReference>
<keyword evidence="3" id="KW-0479">Metal-binding</keyword>
<evidence type="ECO:0000256" key="10">
    <source>
        <dbReference type="SAM" id="MobiDB-lite"/>
    </source>
</evidence>
<evidence type="ECO:0000313" key="12">
    <source>
        <dbReference type="Proteomes" id="UP000015102"/>
    </source>
</evidence>
<dbReference type="GO" id="GO:0005634">
    <property type="term" value="C:nucleus"/>
    <property type="evidence" value="ECO:0007669"/>
    <property type="project" value="UniProtKB-SubCell"/>
</dbReference>
<feature type="compositionally biased region" description="Basic and acidic residues" evidence="10">
    <location>
        <begin position="711"/>
        <end position="723"/>
    </location>
</feature>
<dbReference type="GO" id="GO:0000978">
    <property type="term" value="F:RNA polymerase II cis-regulatory region sequence-specific DNA binding"/>
    <property type="evidence" value="ECO:0007669"/>
    <property type="project" value="TreeGrafter"/>
</dbReference>
<feature type="compositionally biased region" description="Low complexity" evidence="10">
    <location>
        <begin position="212"/>
        <end position="224"/>
    </location>
</feature>
<dbReference type="InterPro" id="IPR002515">
    <property type="entry name" value="Znf_C2H2C"/>
</dbReference>
<dbReference type="InterPro" id="IPR036060">
    <property type="entry name" value="Znf_C2H2C_sf"/>
</dbReference>
<evidence type="ECO:0000313" key="11">
    <source>
        <dbReference type="EnsemblMetazoa" id="MESCA005210-PA"/>
    </source>
</evidence>
<dbReference type="OMA" id="GNASQMM"/>
<evidence type="ECO:0000256" key="6">
    <source>
        <dbReference type="ARBA" id="ARBA00022833"/>
    </source>
</evidence>
<dbReference type="PANTHER" id="PTHR10816:SF15">
    <property type="entry name" value="MYELIN TRANSCRIPTION FACTOR 1-LIKE PROTEIN"/>
    <property type="match status" value="1"/>
</dbReference>
<keyword evidence="6" id="KW-0862">Zinc</keyword>
<feature type="region of interest" description="Disordered" evidence="10">
    <location>
        <begin position="74"/>
        <end position="267"/>
    </location>
</feature>
<proteinExistence type="inferred from homology"/>
<dbReference type="HOGENOM" id="CLU_002921_0_0_1"/>
<feature type="compositionally biased region" description="Polar residues" evidence="10">
    <location>
        <begin position="453"/>
        <end position="482"/>
    </location>
</feature>
<feature type="compositionally biased region" description="Low complexity" evidence="10">
    <location>
        <begin position="110"/>
        <end position="149"/>
    </location>
</feature>
<keyword evidence="8" id="KW-0804">Transcription</keyword>
<feature type="compositionally biased region" description="Low complexity" evidence="10">
    <location>
        <begin position="236"/>
        <end position="266"/>
    </location>
</feature>
<evidence type="ECO:0000256" key="1">
    <source>
        <dbReference type="ARBA" id="ARBA00004123"/>
    </source>
</evidence>
<feature type="compositionally biased region" description="Polar residues" evidence="10">
    <location>
        <begin position="150"/>
        <end position="161"/>
    </location>
</feature>
<keyword evidence="7" id="KW-0805">Transcription regulation</keyword>
<evidence type="ECO:0000256" key="7">
    <source>
        <dbReference type="ARBA" id="ARBA00023015"/>
    </source>
</evidence>
<organism evidence="11 12">
    <name type="scientific">Megaselia scalaris</name>
    <name type="common">Humpbacked fly</name>
    <name type="synonym">Phora scalaris</name>
    <dbReference type="NCBI Taxonomy" id="36166"/>
    <lineage>
        <taxon>Eukaryota</taxon>
        <taxon>Metazoa</taxon>
        <taxon>Ecdysozoa</taxon>
        <taxon>Arthropoda</taxon>
        <taxon>Hexapoda</taxon>
        <taxon>Insecta</taxon>
        <taxon>Pterygota</taxon>
        <taxon>Neoptera</taxon>
        <taxon>Endopterygota</taxon>
        <taxon>Diptera</taxon>
        <taxon>Brachycera</taxon>
        <taxon>Muscomorpha</taxon>
        <taxon>Platypezoidea</taxon>
        <taxon>Phoridae</taxon>
        <taxon>Megaseliini</taxon>
        <taxon>Megaselia</taxon>
    </lineage>
</organism>
<protein>
    <recommendedName>
        <fullName evidence="13">Myelin transcription factor 1 domain-containing protein</fullName>
    </recommendedName>
</protein>
<evidence type="ECO:0000256" key="4">
    <source>
        <dbReference type="ARBA" id="ARBA00022737"/>
    </source>
</evidence>
<dbReference type="EMBL" id="CAQQ02393777">
    <property type="status" value="NOT_ANNOTATED_CDS"/>
    <property type="molecule type" value="Genomic_DNA"/>
</dbReference>
<evidence type="ECO:0000256" key="9">
    <source>
        <dbReference type="ARBA" id="ARBA00023242"/>
    </source>
</evidence>
<dbReference type="Pfam" id="PF01530">
    <property type="entry name" value="zf-C2HC"/>
    <property type="match status" value="2"/>
</dbReference>
<dbReference type="FunFam" id="4.10.320.30:FF:000001">
    <property type="entry name" value="Myelin transcription factor 1-like, a"/>
    <property type="match status" value="2"/>
</dbReference>
<feature type="compositionally biased region" description="Polar residues" evidence="10">
    <location>
        <begin position="97"/>
        <end position="109"/>
    </location>
</feature>
<dbReference type="GO" id="GO:0000981">
    <property type="term" value="F:DNA-binding transcription factor activity, RNA polymerase II-specific"/>
    <property type="evidence" value="ECO:0007669"/>
    <property type="project" value="TreeGrafter"/>
</dbReference>
<dbReference type="EMBL" id="CAQQ02393776">
    <property type="status" value="NOT_ANNOTATED_CDS"/>
    <property type="molecule type" value="Genomic_DNA"/>
</dbReference>
<feature type="region of interest" description="Disordered" evidence="10">
    <location>
        <begin position="424"/>
        <end position="482"/>
    </location>
</feature>
<reference evidence="11" key="2">
    <citation type="submission" date="2015-06" db="UniProtKB">
        <authorList>
            <consortium name="EnsemblMetazoa"/>
        </authorList>
    </citation>
    <scope>IDENTIFICATION</scope>
</reference>
<evidence type="ECO:0000256" key="8">
    <source>
        <dbReference type="ARBA" id="ARBA00023163"/>
    </source>
</evidence>
<feature type="compositionally biased region" description="Low complexity" evidence="10">
    <location>
        <begin position="168"/>
        <end position="205"/>
    </location>
</feature>
<feature type="region of interest" description="Disordered" evidence="10">
    <location>
        <begin position="503"/>
        <end position="529"/>
    </location>
</feature>
<dbReference type="SUPFAM" id="SSF103637">
    <property type="entry name" value="CCHHC domain"/>
    <property type="match status" value="2"/>
</dbReference>
<keyword evidence="9" id="KW-0539">Nucleus</keyword>
<keyword evidence="4" id="KW-0677">Repeat</keyword>
<name>T1GNQ2_MEGSC</name>
<dbReference type="PROSITE" id="PS51802">
    <property type="entry name" value="ZF_CCHHC"/>
    <property type="match status" value="2"/>
</dbReference>
<keyword evidence="12" id="KW-1185">Reference proteome</keyword>
<evidence type="ECO:0000256" key="5">
    <source>
        <dbReference type="ARBA" id="ARBA00022771"/>
    </source>
</evidence>
<dbReference type="Proteomes" id="UP000015102">
    <property type="component" value="Unassembled WGS sequence"/>
</dbReference>
<comment type="subcellular location">
    <subcellularLocation>
        <location evidence="1">Nucleus</location>
    </subcellularLocation>
</comment>
<comment type="similarity">
    <text evidence="2">Belongs to the MYT1 family.</text>
</comment>
<evidence type="ECO:0000256" key="2">
    <source>
        <dbReference type="ARBA" id="ARBA00010194"/>
    </source>
</evidence>
<feature type="compositionally biased region" description="Polar residues" evidence="10">
    <location>
        <begin position="689"/>
        <end position="698"/>
    </location>
</feature>
<dbReference type="GO" id="GO:0007399">
    <property type="term" value="P:nervous system development"/>
    <property type="evidence" value="ECO:0007669"/>
    <property type="project" value="UniProtKB-KW"/>
</dbReference>
<sequence length="723" mass="77071">MHEQIIKCPTPGCNGRGHISSHRTTHRSLSGCPTAAASKVAGRELKLGYSKTANQLSPLQKQPEIKNVFTIKDDKDQPQQVHKSPYLNNNNNNNANCVTTTIPTARSEYSSSNSKSPVPPHNNNNNSNNKFDPYSTNTDSTNPSNSYTNIDSQSNNGSRHSTPGGGNSINSNPNNDGSSIVHSSHLTNRTSNSTTSSSSSTNSSTDMNGYSQQQQQQQGPQQQQETTAATRGTYEGSNGNLMMNSNGVSQGSSGDGSSTTAPSSDPHMIIETDAYGREHMRYSHNIPQMNNDINGRPTYDVTVPATAFERYDPNVCGNQRSPVVSSSLSSNMYPYLTQSAAAVGVTMDEITSQQQKYLHEQQMVHASMLKGEHVDELNGGPLYPRPMYHYDPSMGPLPPGFSAINLSVKVAAAQAAAAAAAFNNNNNNSNTGQPKSGSVSPPPQPPNGPIIDLSTSTILNSSPQPGASPNLASPQVPSPQGQTLDLSVTRLQHARYLIASPQYGAHPEGLTHPHGFASTPRSPQTEPVDFSGPPRPLGFGLVGHLGAHGPYSRESTPDSGASHYIDSYRDPSDFGYNIPTGYSPHPSYGMVVQSDYPPTGYHGYAPTAYQCTNPYATAVGPAAYPTPVSGGYSPSAASCYSMPPPQHIPQLDKTKDGLTGMPRTDRNHLQSHSQELKCPTPGCDGSGHVTGNYSSHRSLSGCPRANKPKSKPRDGQDSEPLRS</sequence>
<accession>T1GNQ2</accession>
<dbReference type="Gene3D" id="4.10.320.30">
    <property type="match status" value="2"/>
</dbReference>
<feature type="compositionally biased region" description="Low complexity" evidence="10">
    <location>
        <begin position="424"/>
        <end position="439"/>
    </location>
</feature>
<dbReference type="EnsemblMetazoa" id="MESCA005210-RA">
    <property type="protein sequence ID" value="MESCA005210-PA"/>
    <property type="gene ID" value="MESCA005210"/>
</dbReference>
<dbReference type="GO" id="GO:0008270">
    <property type="term" value="F:zinc ion binding"/>
    <property type="evidence" value="ECO:0007669"/>
    <property type="project" value="UniProtKB-KW"/>
</dbReference>
<evidence type="ECO:0000256" key="3">
    <source>
        <dbReference type="ARBA" id="ARBA00022723"/>
    </source>
</evidence>
<dbReference type="STRING" id="36166.T1GNQ2"/>
<evidence type="ECO:0008006" key="13">
    <source>
        <dbReference type="Google" id="ProtNLM"/>
    </source>
</evidence>
<reference evidence="12" key="1">
    <citation type="submission" date="2013-02" db="EMBL/GenBank/DDBJ databases">
        <authorList>
            <person name="Hughes D."/>
        </authorList>
    </citation>
    <scope>NUCLEOTIDE SEQUENCE</scope>
    <source>
        <strain>Durham</strain>
        <strain evidence="12">NC isolate 2 -- Noor lab</strain>
    </source>
</reference>
<feature type="region of interest" description="Disordered" evidence="10">
    <location>
        <begin position="647"/>
        <end position="723"/>
    </location>
</feature>
<keyword evidence="5" id="KW-0863">Zinc-finger</keyword>
<dbReference type="AlphaFoldDB" id="T1GNQ2"/>